<dbReference type="Proteomes" id="UP000256769">
    <property type="component" value="Unassembled WGS sequence"/>
</dbReference>
<dbReference type="EMBL" id="QNUE01000017">
    <property type="protein sequence ID" value="REC65210.1"/>
    <property type="molecule type" value="Genomic_DNA"/>
</dbReference>
<evidence type="ECO:0000313" key="3">
    <source>
        <dbReference type="Proteomes" id="UP000256769"/>
    </source>
</evidence>
<sequence length="220" mass="25589">MKGRYFYVLTMVFMIPVSGYARIPDYLITKESKEFSYSILKDTVGIGGAVHEEDTRLNKRMKDRLEPIRANFKKINSIGKWTSVKKIPIEGESAEGGEAVFYYQNNRLEKITTRHYGETGQVLTEYYLLQGNLSFVFEKDYTYNRPLFYNAEMMRENKDTEAFDFDKSKITETRSYFEKGNLIFVISSHNPGTSFSNGYLAEKERRITGDFKKLLALMPN</sequence>
<dbReference type="AlphaFoldDB" id="A0A3D9CHR7"/>
<comment type="caution">
    <text evidence="2">The sequence shown here is derived from an EMBL/GenBank/DDBJ whole genome shotgun (WGS) entry which is preliminary data.</text>
</comment>
<accession>A0A3D9CHR7</accession>
<evidence type="ECO:0000256" key="1">
    <source>
        <dbReference type="SAM" id="Phobius"/>
    </source>
</evidence>
<keyword evidence="1" id="KW-0472">Membrane</keyword>
<proteinExistence type="predicted"/>
<feature type="transmembrane region" description="Helical" evidence="1">
    <location>
        <begin position="6"/>
        <end position="23"/>
    </location>
</feature>
<name>A0A3D9CHR7_9FLAO</name>
<keyword evidence="3" id="KW-1185">Reference proteome</keyword>
<dbReference type="RefSeq" id="WP_115963121.1">
    <property type="nucleotide sequence ID" value="NZ_CBCRVL010000015.1"/>
</dbReference>
<dbReference type="OrthoDB" id="672038at2"/>
<keyword evidence="1" id="KW-1133">Transmembrane helix</keyword>
<evidence type="ECO:0000313" key="2">
    <source>
        <dbReference type="EMBL" id="REC65210.1"/>
    </source>
</evidence>
<reference evidence="2 3" key="1">
    <citation type="journal article" date="2007" name="Int. J. Syst. Evol. Microbiol.">
        <title>Chryseobacterium flavum sp. nov., isolated from polluted soil.</title>
        <authorList>
            <person name="Zhou Y."/>
            <person name="Dong J."/>
            <person name="Wang X."/>
            <person name="Huang X."/>
            <person name="Zhang K.Y."/>
            <person name="Zhang Y.Q."/>
            <person name="Guo Y.F."/>
            <person name="Lai R."/>
            <person name="Li W.J."/>
        </authorList>
    </citation>
    <scope>NUCLEOTIDE SEQUENCE [LARGE SCALE GENOMIC DNA]</scope>
    <source>
        <strain evidence="2 3">KCTC 12877</strain>
    </source>
</reference>
<protein>
    <submittedName>
        <fullName evidence="2">Uncharacterized protein</fullName>
    </submittedName>
</protein>
<keyword evidence="1" id="KW-0812">Transmembrane</keyword>
<organism evidence="2 3">
    <name type="scientific">Chryseobacterium flavum</name>
    <dbReference type="NCBI Taxonomy" id="415851"/>
    <lineage>
        <taxon>Bacteria</taxon>
        <taxon>Pseudomonadati</taxon>
        <taxon>Bacteroidota</taxon>
        <taxon>Flavobacteriia</taxon>
        <taxon>Flavobacteriales</taxon>
        <taxon>Weeksellaceae</taxon>
        <taxon>Chryseobacterium group</taxon>
        <taxon>Chryseobacterium</taxon>
    </lineage>
</organism>
<gene>
    <name evidence="2" type="ORF">DRF59_17315</name>
</gene>